<dbReference type="Proteomes" id="UP000016480">
    <property type="component" value="Unassembled WGS sequence"/>
</dbReference>
<dbReference type="GeneID" id="61358426"/>
<organism evidence="1 2">
    <name type="scientific">Pseudoalteromonas rubra</name>
    <dbReference type="NCBI Taxonomy" id="43658"/>
    <lineage>
        <taxon>Bacteria</taxon>
        <taxon>Pseudomonadati</taxon>
        <taxon>Pseudomonadota</taxon>
        <taxon>Gammaproteobacteria</taxon>
        <taxon>Alteromonadales</taxon>
        <taxon>Pseudoalteromonadaceae</taxon>
        <taxon>Pseudoalteromonas</taxon>
    </lineage>
</organism>
<gene>
    <name evidence="1" type="ORF">PRUB_a0709</name>
</gene>
<reference evidence="1 2" key="1">
    <citation type="journal article" date="2012" name="J. Bacteriol.">
        <title>Genome sequence of the cycloprodigiosin-producing bacterial strain Pseudoalteromonas rubra ATCC 29570(T).</title>
        <authorList>
            <person name="Xie B.B."/>
            <person name="Shu Y.L."/>
            <person name="Qin Q.L."/>
            <person name="Rong J.C."/>
            <person name="Zhang X.Y."/>
            <person name="Chen X.L."/>
            <person name="Zhou B.C."/>
            <person name="Zhang Y.Z."/>
        </authorList>
    </citation>
    <scope>NUCLEOTIDE SEQUENCE [LARGE SCALE GENOMIC DNA]</scope>
    <source>
        <strain evidence="1 2">DSM 6842</strain>
    </source>
</reference>
<evidence type="ECO:0000313" key="1">
    <source>
        <dbReference type="EMBL" id="KAF7786220.1"/>
    </source>
</evidence>
<protein>
    <submittedName>
        <fullName evidence="1">Uncharacterized protein</fullName>
    </submittedName>
</protein>
<dbReference type="RefSeq" id="WP_010381471.1">
    <property type="nucleotide sequence ID" value="NZ_AHCD03000035.1"/>
</dbReference>
<evidence type="ECO:0000313" key="2">
    <source>
        <dbReference type="Proteomes" id="UP000016480"/>
    </source>
</evidence>
<dbReference type="EMBL" id="AHCD03000035">
    <property type="protein sequence ID" value="KAF7786220.1"/>
    <property type="molecule type" value="Genomic_DNA"/>
</dbReference>
<comment type="caution">
    <text evidence="1">The sequence shown here is derived from an EMBL/GenBank/DDBJ whole genome shotgun (WGS) entry which is preliminary data.</text>
</comment>
<sequence>MLAINNYLDSQLVTAMLFKAYDYPQKNSISGWEWSLIDLNSGAKGKYIYMYWQIDGQDPAINDLLFYPLIKMNRTNLMAIHM</sequence>
<dbReference type="AlphaFoldDB" id="A0A8T0C6G5"/>
<proteinExistence type="predicted"/>
<accession>A0A8T0C6G5</accession>
<name>A0A8T0C6G5_9GAMM</name>